<dbReference type="NCBIfam" id="TIGR03452">
    <property type="entry name" value="mycothione_red"/>
    <property type="match status" value="1"/>
</dbReference>
<evidence type="ECO:0000256" key="3">
    <source>
        <dbReference type="ARBA" id="ARBA00022630"/>
    </source>
</evidence>
<name>A0ABR5IHG6_9ACTN</name>
<keyword evidence="7" id="KW-1015">Disulfide bond</keyword>
<keyword evidence="3 9" id="KW-0285">Flavoprotein</keyword>
<accession>A0ABR5IHG6</accession>
<dbReference type="InterPro" id="IPR050151">
    <property type="entry name" value="Class-I_Pyr_Nuc-Dis_Oxidored"/>
</dbReference>
<reference evidence="12 13" key="1">
    <citation type="submission" date="2015-05" db="EMBL/GenBank/DDBJ databases">
        <title>Draft genome sequence of the bacterium Gordonia jacobaea a new member of the Gordonia genus.</title>
        <authorList>
            <person name="Jimenez-Galisteo G."/>
            <person name="Dominguez A."/>
            <person name="Munoz E."/>
            <person name="Vinas M."/>
        </authorList>
    </citation>
    <scope>NUCLEOTIDE SEQUENCE [LARGE SCALE GENOMIC DNA]</scope>
    <source>
        <strain evidence="13">mv1</strain>
    </source>
</reference>
<dbReference type="PRINTS" id="PR00368">
    <property type="entry name" value="FADPNR"/>
</dbReference>
<sequence length="471" mass="50850">MTATSDTRSATQTVDLAIIGSGSGNSIPDDRFADKQIAIFEEGIYGGTCLNVGCIPTKMFVYPAEVADIASDGDRFGVHSRVDGVDWPAIRDRVFGRIDPISTGGLQYRELECDNITVYASHVEFDGRDDDGLYRLVTADALVLAREVVIAAGSRPVIPEGITESGVTYHTNNDVMRLPDLPRRMIILGSGYIAAEFAHVFGSLGTQVTILARGPRLLRKLDTELSTRFTDIASGKWDVRLERDLVSAENLADGGVRLTLGDDEIVEADVLLVATGRVSNGDRLGIDTIGLDLTDDGRVEVDSHGRTGARGVWALGDVSSPFQLKHVANHEERVVAANLLKGWDAPDLDTFQHDVVPAAVFTHPQVAAVGLTEFKARDGGHNIAVKVQEFGDVAYGWAMEDTTGACKVIADRETHRLLGVHIIGPQAPTLIQPAIQAMSFGLGVEEMARGQYWIHPAMPEVLENALLGLEF</sequence>
<dbReference type="InterPro" id="IPR004099">
    <property type="entry name" value="Pyr_nucl-diS_OxRdtase_dimer"/>
</dbReference>
<dbReference type="PRINTS" id="PR00411">
    <property type="entry name" value="PNDRDTASEI"/>
</dbReference>
<dbReference type="InterPro" id="IPR017817">
    <property type="entry name" value="Mycothione_reductase"/>
</dbReference>
<keyword evidence="13" id="KW-1185">Reference proteome</keyword>
<dbReference type="InterPro" id="IPR023753">
    <property type="entry name" value="FAD/NAD-binding_dom"/>
</dbReference>
<dbReference type="GO" id="GO:0004362">
    <property type="term" value="F:glutathione-disulfide reductase (NADPH) activity"/>
    <property type="evidence" value="ECO:0007669"/>
    <property type="project" value="UniProtKB-EC"/>
</dbReference>
<evidence type="ECO:0000256" key="4">
    <source>
        <dbReference type="ARBA" id="ARBA00022827"/>
    </source>
</evidence>
<evidence type="ECO:0000256" key="9">
    <source>
        <dbReference type="RuleBase" id="RU003691"/>
    </source>
</evidence>
<dbReference type="Pfam" id="PF07992">
    <property type="entry name" value="Pyr_redox_2"/>
    <property type="match status" value="1"/>
</dbReference>
<dbReference type="EC" id="1.8.1.7" evidence="12"/>
<keyword evidence="4 9" id="KW-0274">FAD</keyword>
<dbReference type="Pfam" id="PF02852">
    <property type="entry name" value="Pyr_redox_dim"/>
    <property type="match status" value="1"/>
</dbReference>
<evidence type="ECO:0000259" key="10">
    <source>
        <dbReference type="Pfam" id="PF02852"/>
    </source>
</evidence>
<dbReference type="EMBL" id="LDTZ01000013">
    <property type="protein sequence ID" value="KNA93012.1"/>
    <property type="molecule type" value="Genomic_DNA"/>
</dbReference>
<dbReference type="PANTHER" id="PTHR22912:SF217">
    <property type="entry name" value="DIHYDROLIPOYL DEHYDROGENASE"/>
    <property type="match status" value="1"/>
</dbReference>
<dbReference type="InterPro" id="IPR036188">
    <property type="entry name" value="FAD/NAD-bd_sf"/>
</dbReference>
<comment type="caution">
    <text evidence="12">The sequence shown here is derived from an EMBL/GenBank/DDBJ whole genome shotgun (WGS) entry which is preliminary data.</text>
</comment>
<dbReference type="PIRSF" id="PIRSF000350">
    <property type="entry name" value="Mercury_reductase_MerA"/>
    <property type="match status" value="1"/>
</dbReference>
<evidence type="ECO:0000256" key="5">
    <source>
        <dbReference type="ARBA" id="ARBA00023002"/>
    </source>
</evidence>
<gene>
    <name evidence="12" type="ORF">ABW18_00665</name>
</gene>
<dbReference type="InterPro" id="IPR016156">
    <property type="entry name" value="FAD/NAD-linked_Rdtase_dimer_sf"/>
</dbReference>
<feature type="domain" description="FAD/NAD(P)-binding" evidence="11">
    <location>
        <begin position="15"/>
        <end position="328"/>
    </location>
</feature>
<dbReference type="InterPro" id="IPR001100">
    <property type="entry name" value="Pyr_nuc-diS_OxRdtase"/>
</dbReference>
<dbReference type="Gene3D" id="3.50.50.60">
    <property type="entry name" value="FAD/NAD(P)-binding domain"/>
    <property type="match status" value="2"/>
</dbReference>
<dbReference type="Proteomes" id="UP000037247">
    <property type="component" value="Unassembled WGS sequence"/>
</dbReference>
<keyword evidence="6" id="KW-0520">NAD</keyword>
<dbReference type="SUPFAM" id="SSF55424">
    <property type="entry name" value="FAD/NAD-linked reductases, dimerisation (C-terminal) domain"/>
    <property type="match status" value="1"/>
</dbReference>
<evidence type="ECO:0000313" key="12">
    <source>
        <dbReference type="EMBL" id="KNA93012.1"/>
    </source>
</evidence>
<evidence type="ECO:0000256" key="7">
    <source>
        <dbReference type="ARBA" id="ARBA00023157"/>
    </source>
</evidence>
<comment type="similarity">
    <text evidence="2 9">Belongs to the class-I pyridine nucleotide-disulfide oxidoreductase family.</text>
</comment>
<proteinExistence type="inferred from homology"/>
<organism evidence="12 13">
    <name type="scientific">Gordonia jacobaea</name>
    <dbReference type="NCBI Taxonomy" id="122202"/>
    <lineage>
        <taxon>Bacteria</taxon>
        <taxon>Bacillati</taxon>
        <taxon>Actinomycetota</taxon>
        <taxon>Actinomycetes</taxon>
        <taxon>Mycobacteriales</taxon>
        <taxon>Gordoniaceae</taxon>
        <taxon>Gordonia</taxon>
    </lineage>
</organism>
<evidence type="ECO:0000313" key="13">
    <source>
        <dbReference type="Proteomes" id="UP000037247"/>
    </source>
</evidence>
<dbReference type="PANTHER" id="PTHR22912">
    <property type="entry name" value="DISULFIDE OXIDOREDUCTASE"/>
    <property type="match status" value="1"/>
</dbReference>
<evidence type="ECO:0000256" key="1">
    <source>
        <dbReference type="ARBA" id="ARBA00001974"/>
    </source>
</evidence>
<evidence type="ECO:0000256" key="2">
    <source>
        <dbReference type="ARBA" id="ARBA00007532"/>
    </source>
</evidence>
<evidence type="ECO:0000256" key="8">
    <source>
        <dbReference type="ARBA" id="ARBA00023284"/>
    </source>
</evidence>
<feature type="domain" description="Pyridine nucleotide-disulphide oxidoreductase dimerisation" evidence="10">
    <location>
        <begin position="356"/>
        <end position="465"/>
    </location>
</feature>
<evidence type="ECO:0000256" key="6">
    <source>
        <dbReference type="ARBA" id="ARBA00023027"/>
    </source>
</evidence>
<keyword evidence="5 9" id="KW-0560">Oxidoreductase</keyword>
<comment type="cofactor">
    <cofactor evidence="1">
        <name>FAD</name>
        <dbReference type="ChEBI" id="CHEBI:57692"/>
    </cofactor>
</comment>
<dbReference type="SUPFAM" id="SSF51905">
    <property type="entry name" value="FAD/NAD(P)-binding domain"/>
    <property type="match status" value="1"/>
</dbReference>
<dbReference type="RefSeq" id="WP_049697108.1">
    <property type="nucleotide sequence ID" value="NZ_JAQDQF010000001.1"/>
</dbReference>
<keyword evidence="8 9" id="KW-0676">Redox-active center</keyword>
<dbReference type="NCBIfam" id="NF005884">
    <property type="entry name" value="PRK07846.1"/>
    <property type="match status" value="1"/>
</dbReference>
<dbReference type="InterPro" id="IPR012999">
    <property type="entry name" value="Pyr_OxRdtase_I_AS"/>
</dbReference>
<evidence type="ECO:0000259" key="11">
    <source>
        <dbReference type="Pfam" id="PF07992"/>
    </source>
</evidence>
<protein>
    <submittedName>
        <fullName evidence="12">Mycothione reductase</fullName>
        <ecNumber evidence="12">1.8.1.7</ecNumber>
    </submittedName>
</protein>
<dbReference type="PROSITE" id="PS00076">
    <property type="entry name" value="PYRIDINE_REDOX_1"/>
    <property type="match status" value="1"/>
</dbReference>
<dbReference type="Gene3D" id="3.30.390.30">
    <property type="match status" value="1"/>
</dbReference>